<evidence type="ECO:0000313" key="3">
    <source>
        <dbReference type="Proteomes" id="UP000280834"/>
    </source>
</evidence>
<evidence type="ECO:0000256" key="1">
    <source>
        <dbReference type="SAM" id="MobiDB-lite"/>
    </source>
</evidence>
<dbReference type="Proteomes" id="UP000280834">
    <property type="component" value="Unassembled WGS sequence"/>
</dbReference>
<dbReference type="WBParaSite" id="BTMF_0001020501-mRNA-1">
    <property type="protein sequence ID" value="BTMF_0001020501-mRNA-1"/>
    <property type="gene ID" value="BTMF_0001020501"/>
</dbReference>
<dbReference type="AlphaFoldDB" id="A0A0R3QR70"/>
<reference evidence="4" key="1">
    <citation type="submission" date="2017-02" db="UniProtKB">
        <authorList>
            <consortium name="WormBaseParasite"/>
        </authorList>
    </citation>
    <scope>IDENTIFICATION</scope>
</reference>
<protein>
    <submittedName>
        <fullName evidence="2 4">Uncharacterized protein</fullName>
    </submittedName>
</protein>
<evidence type="ECO:0000313" key="2">
    <source>
        <dbReference type="EMBL" id="VDO27474.1"/>
    </source>
</evidence>
<name>A0A0R3QR70_9BILA</name>
<keyword evidence="3" id="KW-1185">Reference proteome</keyword>
<feature type="compositionally biased region" description="Low complexity" evidence="1">
    <location>
        <begin position="1"/>
        <end position="20"/>
    </location>
</feature>
<evidence type="ECO:0000313" key="4">
    <source>
        <dbReference type="WBParaSite" id="BTMF_0001020501-mRNA-1"/>
    </source>
</evidence>
<reference evidence="2 3" key="2">
    <citation type="submission" date="2018-11" db="EMBL/GenBank/DDBJ databases">
        <authorList>
            <consortium name="Pathogen Informatics"/>
        </authorList>
    </citation>
    <scope>NUCLEOTIDE SEQUENCE [LARGE SCALE GENOMIC DNA]</scope>
</reference>
<gene>
    <name evidence="2" type="ORF">BTMF_LOCUS8256</name>
</gene>
<sequence>MPSKSVSASMTTMPSTSGSTELTASSQHKKAQVIFLQRSPKLIISRNGSEAVQHFILTQQPIVNATKFLLLERKAKAKLAWVEISFFLSEFFNLLNFEFF</sequence>
<accession>A0A0R3QR70</accession>
<feature type="region of interest" description="Disordered" evidence="1">
    <location>
        <begin position="1"/>
        <end position="26"/>
    </location>
</feature>
<proteinExistence type="predicted"/>
<dbReference type="EMBL" id="UZAG01016312">
    <property type="protein sequence ID" value="VDO27474.1"/>
    <property type="molecule type" value="Genomic_DNA"/>
</dbReference>
<organism evidence="4">
    <name type="scientific">Brugia timori</name>
    <dbReference type="NCBI Taxonomy" id="42155"/>
    <lineage>
        <taxon>Eukaryota</taxon>
        <taxon>Metazoa</taxon>
        <taxon>Ecdysozoa</taxon>
        <taxon>Nematoda</taxon>
        <taxon>Chromadorea</taxon>
        <taxon>Rhabditida</taxon>
        <taxon>Spirurina</taxon>
        <taxon>Spiruromorpha</taxon>
        <taxon>Filarioidea</taxon>
        <taxon>Onchocercidae</taxon>
        <taxon>Brugia</taxon>
    </lineage>
</organism>